<reference evidence="2" key="1">
    <citation type="submission" date="2016-11" db="UniProtKB">
        <authorList>
            <consortium name="WormBaseParasite"/>
        </authorList>
    </citation>
    <scope>IDENTIFICATION</scope>
</reference>
<dbReference type="Proteomes" id="UP000095281">
    <property type="component" value="Unplaced"/>
</dbReference>
<evidence type="ECO:0000313" key="2">
    <source>
        <dbReference type="WBParaSite" id="MhA1_Contig884.frz3.gene10"/>
    </source>
</evidence>
<protein>
    <submittedName>
        <fullName evidence="2">Mediator of RNA polymerase II transcription subunit 20</fullName>
    </submittedName>
</protein>
<dbReference type="WBParaSite" id="MhA1_Contig884.frz3.gene10">
    <property type="protein sequence ID" value="MhA1_Contig884.frz3.gene10"/>
    <property type="gene ID" value="MhA1_Contig884.frz3.gene10"/>
</dbReference>
<name>A0A1I8BZR1_MELHA</name>
<accession>A0A1I8BZR1</accession>
<dbReference type="AlphaFoldDB" id="A0A1I8BZR1"/>
<proteinExistence type="predicted"/>
<organism evidence="1 2">
    <name type="scientific">Meloidogyne hapla</name>
    <name type="common">Root-knot nematode worm</name>
    <dbReference type="NCBI Taxonomy" id="6305"/>
    <lineage>
        <taxon>Eukaryota</taxon>
        <taxon>Metazoa</taxon>
        <taxon>Ecdysozoa</taxon>
        <taxon>Nematoda</taxon>
        <taxon>Chromadorea</taxon>
        <taxon>Rhabditida</taxon>
        <taxon>Tylenchina</taxon>
        <taxon>Tylenchomorpha</taxon>
        <taxon>Tylenchoidea</taxon>
        <taxon>Meloidogynidae</taxon>
        <taxon>Meloidogyninae</taxon>
        <taxon>Meloidogyne</taxon>
    </lineage>
</organism>
<keyword evidence="1" id="KW-1185">Reference proteome</keyword>
<evidence type="ECO:0000313" key="1">
    <source>
        <dbReference type="Proteomes" id="UP000095281"/>
    </source>
</evidence>
<sequence>MVVKRSERYDKKFTDDELKKNNEHLVLDLNLLFVRRQHLFGKLSTRFNTFLIQTRLYVVEYGGSFRMVMGEVFELSTNNSDPLLELRIEPKTFDIKLEMRYINEVLCEMPLFKDLAVFATQ</sequence>